<feature type="signal peptide" evidence="5">
    <location>
        <begin position="1"/>
        <end position="18"/>
    </location>
</feature>
<keyword evidence="8" id="KW-1185">Reference proteome</keyword>
<keyword evidence="1 5" id="KW-0732">Signal</keyword>
<dbReference type="Gene3D" id="2.40.128.200">
    <property type="match status" value="1"/>
</dbReference>
<dbReference type="InterPro" id="IPR018660">
    <property type="entry name" value="MliC"/>
</dbReference>
<evidence type="ECO:0000256" key="5">
    <source>
        <dbReference type="SAM" id="SignalP"/>
    </source>
</evidence>
<protein>
    <submittedName>
        <fullName evidence="7">MliC family protein</fullName>
    </submittedName>
</protein>
<evidence type="ECO:0000313" key="7">
    <source>
        <dbReference type="EMBL" id="MEM5503212.1"/>
    </source>
</evidence>
<keyword evidence="4" id="KW-0449">Lipoprotein</keyword>
<proteinExistence type="predicted"/>
<accession>A0ABU9TAQ2</accession>
<comment type="caution">
    <text evidence="7">The sequence shown here is derived from an EMBL/GenBank/DDBJ whole genome shotgun (WGS) entry which is preliminary data.</text>
</comment>
<evidence type="ECO:0000256" key="4">
    <source>
        <dbReference type="ARBA" id="ARBA00023288"/>
    </source>
</evidence>
<name>A0ABU9TAQ2_9HYPH</name>
<sequence length="222" mass="23648">MKVFLALNLIAFAADAHSASNLPSLMNSSNDQTASGIKLVAANGWVNVTGVYYSGGTIVKTSDLNWLETGDNGSTFNFVEVGRDNTSIYLRDNSRGVDLRLNLSEEQIFYSDDTGKGFPLAAITGLLSGPSDTNSGQIGQASSVTVVEYTCNEGIPLILEFEDRGNDFSVTWTHDGFRGTKLPQVVSGSGSRFAADGIEVHTKGNAAYINMKGAEDNCTQVN</sequence>
<dbReference type="EMBL" id="JBBMQO010000017">
    <property type="protein sequence ID" value="MEM5503212.1"/>
    <property type="molecule type" value="Genomic_DNA"/>
</dbReference>
<dbReference type="Proteomes" id="UP001477870">
    <property type="component" value="Unassembled WGS sequence"/>
</dbReference>
<reference evidence="7 8" key="1">
    <citation type="submission" date="2024-03" db="EMBL/GenBank/DDBJ databases">
        <title>Community enrichment and isolation of bacterial strains for fucoidan degradation.</title>
        <authorList>
            <person name="Sichert A."/>
        </authorList>
    </citation>
    <scope>NUCLEOTIDE SEQUENCE [LARGE SCALE GENOMIC DNA]</scope>
    <source>
        <strain evidence="7 8">AS62</strain>
    </source>
</reference>
<keyword evidence="3" id="KW-0564">Palmitate</keyword>
<gene>
    <name evidence="7" type="ORF">WNY59_16655</name>
</gene>
<evidence type="ECO:0000256" key="3">
    <source>
        <dbReference type="ARBA" id="ARBA00023139"/>
    </source>
</evidence>
<evidence type="ECO:0000256" key="2">
    <source>
        <dbReference type="ARBA" id="ARBA00023136"/>
    </source>
</evidence>
<feature type="domain" description="C-type lysozyme inhibitor" evidence="6">
    <location>
        <begin position="149"/>
        <end position="216"/>
    </location>
</feature>
<organism evidence="7 8">
    <name type="scientific">Ahrensia kielensis</name>
    <dbReference type="NCBI Taxonomy" id="76980"/>
    <lineage>
        <taxon>Bacteria</taxon>
        <taxon>Pseudomonadati</taxon>
        <taxon>Pseudomonadota</taxon>
        <taxon>Alphaproteobacteria</taxon>
        <taxon>Hyphomicrobiales</taxon>
        <taxon>Ahrensiaceae</taxon>
        <taxon>Ahrensia</taxon>
    </lineage>
</organism>
<keyword evidence="2" id="KW-0472">Membrane</keyword>
<dbReference type="Pfam" id="PF09864">
    <property type="entry name" value="MliC"/>
    <property type="match status" value="1"/>
</dbReference>
<evidence type="ECO:0000256" key="1">
    <source>
        <dbReference type="ARBA" id="ARBA00022729"/>
    </source>
</evidence>
<dbReference type="RefSeq" id="WP_342849385.1">
    <property type="nucleotide sequence ID" value="NZ_JBBMQO010000017.1"/>
</dbReference>
<dbReference type="SUPFAM" id="SSF141488">
    <property type="entry name" value="YdhA-like"/>
    <property type="match status" value="1"/>
</dbReference>
<feature type="chain" id="PRO_5046631499" evidence="5">
    <location>
        <begin position="19"/>
        <end position="222"/>
    </location>
</feature>
<evidence type="ECO:0000313" key="8">
    <source>
        <dbReference type="Proteomes" id="UP001477870"/>
    </source>
</evidence>
<dbReference type="InterPro" id="IPR036328">
    <property type="entry name" value="MliC_sf"/>
</dbReference>
<evidence type="ECO:0000259" key="6">
    <source>
        <dbReference type="Pfam" id="PF09864"/>
    </source>
</evidence>